<name>A0A073IPD6_9BACT</name>
<keyword evidence="2" id="KW-1185">Reference proteome</keyword>
<dbReference type="Gene3D" id="2.30.30.100">
    <property type="match status" value="1"/>
</dbReference>
<dbReference type="GO" id="GO:0006355">
    <property type="term" value="P:regulation of DNA-templated transcription"/>
    <property type="evidence" value="ECO:0007669"/>
    <property type="project" value="InterPro"/>
</dbReference>
<dbReference type="STRING" id="2754.EH55_10930"/>
<dbReference type="InterPro" id="IPR009366">
    <property type="entry name" value="Protein_Veg"/>
</dbReference>
<dbReference type="Proteomes" id="UP000027665">
    <property type="component" value="Unassembled WGS sequence"/>
</dbReference>
<dbReference type="GeneID" id="90984501"/>
<reference evidence="1 2" key="1">
    <citation type="submission" date="2014-04" db="EMBL/GenBank/DDBJ databases">
        <title>Draft Genome Sequence of Synergistes jonesii.</title>
        <authorList>
            <person name="Coil D.A."/>
            <person name="Eisen J.A."/>
            <person name="Holland-Moritz H.E."/>
        </authorList>
    </citation>
    <scope>NUCLEOTIDE SEQUENCE [LARGE SCALE GENOMIC DNA]</scope>
    <source>
        <strain evidence="1 2">78-1</strain>
    </source>
</reference>
<organism evidence="1 2">
    <name type="scientific">Synergistes jonesii</name>
    <dbReference type="NCBI Taxonomy" id="2754"/>
    <lineage>
        <taxon>Bacteria</taxon>
        <taxon>Thermotogati</taxon>
        <taxon>Synergistota</taxon>
        <taxon>Synergistia</taxon>
        <taxon>Synergistales</taxon>
        <taxon>Synergistaceae</taxon>
        <taxon>Synergistes</taxon>
    </lineage>
</organism>
<dbReference type="PANTHER" id="PTHR40026:SF1">
    <property type="entry name" value="PROTEIN VEG"/>
    <property type="match status" value="1"/>
</dbReference>
<dbReference type="RefSeq" id="WP_037978148.1">
    <property type="nucleotide sequence ID" value="NZ_CALIAO010000064.1"/>
</dbReference>
<dbReference type="AlphaFoldDB" id="A0A073IPD6"/>
<evidence type="ECO:0008006" key="3">
    <source>
        <dbReference type="Google" id="ProtNLM"/>
    </source>
</evidence>
<dbReference type="Pfam" id="PF06257">
    <property type="entry name" value="VEG"/>
    <property type="match status" value="1"/>
</dbReference>
<sequence>MAMSIESIRETVSLHKGAKISYRAANGRRKIEERTGIIKETYPSLFTVFIESQQSIISFSYTDLLTKEVELQLEPSGKSII</sequence>
<protein>
    <recommendedName>
        <fullName evidence="3">Veg protein</fullName>
    </recommendedName>
</protein>
<dbReference type="PANTHER" id="PTHR40026">
    <property type="entry name" value="PROTEIN VEG"/>
    <property type="match status" value="1"/>
</dbReference>
<evidence type="ECO:0000313" key="1">
    <source>
        <dbReference type="EMBL" id="KEJ91351.1"/>
    </source>
</evidence>
<proteinExistence type="predicted"/>
<accession>A0A073IPD6</accession>
<dbReference type="eggNOG" id="COG4466">
    <property type="taxonomic scope" value="Bacteria"/>
</dbReference>
<evidence type="ECO:0000313" key="2">
    <source>
        <dbReference type="Proteomes" id="UP000027665"/>
    </source>
</evidence>
<dbReference type="OrthoDB" id="5469at2"/>
<dbReference type="EMBL" id="JMKI01000051">
    <property type="protein sequence ID" value="KEJ91351.1"/>
    <property type="molecule type" value="Genomic_DNA"/>
</dbReference>
<comment type="caution">
    <text evidence="1">The sequence shown here is derived from an EMBL/GenBank/DDBJ whole genome shotgun (WGS) entry which is preliminary data.</text>
</comment>
<gene>
    <name evidence="1" type="ORF">EH55_10930</name>
</gene>